<dbReference type="PANTHER" id="PTHR37806:SF1">
    <property type="entry name" value="PEPTIDASE C39-LIKE DOMAIN-CONTAINING PROTEIN"/>
    <property type="match status" value="1"/>
</dbReference>
<keyword evidence="2" id="KW-1133">Transmembrane helix</keyword>
<dbReference type="InterPro" id="IPR039564">
    <property type="entry name" value="Peptidase_C39-like"/>
</dbReference>
<accession>A0A4U8Q1T6</accession>
<gene>
    <name evidence="4" type="ORF">DSM106044_04425</name>
</gene>
<dbReference type="PANTHER" id="PTHR37806">
    <property type="entry name" value="LMO0724 PROTEIN"/>
    <property type="match status" value="1"/>
</dbReference>
<evidence type="ECO:0000313" key="5">
    <source>
        <dbReference type="Proteomes" id="UP000306509"/>
    </source>
</evidence>
<organism evidence="4 5">
    <name type="scientific">Robinsoniella peoriensis</name>
    <dbReference type="NCBI Taxonomy" id="180332"/>
    <lineage>
        <taxon>Bacteria</taxon>
        <taxon>Bacillati</taxon>
        <taxon>Bacillota</taxon>
        <taxon>Clostridia</taxon>
        <taxon>Lachnospirales</taxon>
        <taxon>Lachnospiraceae</taxon>
        <taxon>Robinsoniella</taxon>
    </lineage>
</organism>
<keyword evidence="2" id="KW-0812">Transmembrane</keyword>
<evidence type="ECO:0000256" key="2">
    <source>
        <dbReference type="SAM" id="Phobius"/>
    </source>
</evidence>
<name>A0A4U8Q1T6_9FIRM</name>
<reference evidence="4 5" key="1">
    <citation type="journal article" date="2019" name="Anaerobe">
        <title>Detection of Robinsoniella peoriensis in multiple bone samples of a trauma patient.</title>
        <authorList>
            <person name="Schrottner P."/>
            <person name="Hartwich K."/>
            <person name="Bunk B."/>
            <person name="Schober I."/>
            <person name="Helbig S."/>
            <person name="Rudolph W.W."/>
            <person name="Gunzer F."/>
        </authorList>
    </citation>
    <scope>NUCLEOTIDE SEQUENCE [LARGE SCALE GENOMIC DNA]</scope>
    <source>
        <strain evidence="4 5">DSM 106044</strain>
    </source>
</reference>
<protein>
    <recommendedName>
        <fullName evidence="3">Peptidase C39-like domain-containing protein</fullName>
    </recommendedName>
</protein>
<dbReference type="Pfam" id="PF13529">
    <property type="entry name" value="Peptidase_C39_2"/>
    <property type="match status" value="1"/>
</dbReference>
<sequence length="320" mass="35774">MMKKKNKFTKRLTKIALVIGAEVLLFSGCLVMIYARGTGESENQGTYQENVTLGTKETNAGAEKQSSLQAGTNQDKNITSPVNEQKTAGTAQVSNNYNTVATEKMMESESETETDVNDDSAVSVAKTESEMLYVEPISQLPELPTGCEITSLTMALNYEGYDIDKEDLADNYLTKGRPGVNSYEDAFLGNPRDEDSYGCFAPVIVRTANKYLTEQNSAKRAYDVSGTDLEDLFDEIRSGNPVIIWGSMNIDVDIEYTDEWEIDGKLLRWPGNEHCMVLSGFDLYNETVTVCDPLREVETYDFDSFERHFKQMDKMAVVIK</sequence>
<evidence type="ECO:0000256" key="1">
    <source>
        <dbReference type="SAM" id="MobiDB-lite"/>
    </source>
</evidence>
<evidence type="ECO:0000259" key="3">
    <source>
        <dbReference type="Pfam" id="PF13529"/>
    </source>
</evidence>
<dbReference type="Proteomes" id="UP000306509">
    <property type="component" value="Unassembled WGS sequence"/>
</dbReference>
<evidence type="ECO:0000313" key="4">
    <source>
        <dbReference type="EMBL" id="TLC98674.1"/>
    </source>
</evidence>
<dbReference type="EMBL" id="QGQD01000086">
    <property type="protein sequence ID" value="TLC98674.1"/>
    <property type="molecule type" value="Genomic_DNA"/>
</dbReference>
<feature type="domain" description="Peptidase C39-like" evidence="3">
    <location>
        <begin position="133"/>
        <end position="293"/>
    </location>
</feature>
<dbReference type="STRING" id="180332.GCA_000797495_00400"/>
<comment type="caution">
    <text evidence="4">The sequence shown here is derived from an EMBL/GenBank/DDBJ whole genome shotgun (WGS) entry which is preliminary data.</text>
</comment>
<feature type="transmembrane region" description="Helical" evidence="2">
    <location>
        <begin position="12"/>
        <end position="35"/>
    </location>
</feature>
<dbReference type="AlphaFoldDB" id="A0A4U8Q1T6"/>
<dbReference type="RefSeq" id="WP_138003685.1">
    <property type="nucleotide sequence ID" value="NZ_QGQD01000086.1"/>
</dbReference>
<keyword evidence="5" id="KW-1185">Reference proteome</keyword>
<dbReference type="Gene3D" id="3.90.70.10">
    <property type="entry name" value="Cysteine proteinases"/>
    <property type="match status" value="1"/>
</dbReference>
<keyword evidence="2" id="KW-0472">Membrane</keyword>
<feature type="region of interest" description="Disordered" evidence="1">
    <location>
        <begin position="59"/>
        <end position="91"/>
    </location>
</feature>
<proteinExistence type="predicted"/>